<dbReference type="InterPro" id="IPR040521">
    <property type="entry name" value="KDZ"/>
</dbReference>
<protein>
    <recommendedName>
        <fullName evidence="4">CxC1-like cysteine cluster associated with KDZ transposases domain-containing protein</fullName>
    </recommendedName>
</protein>
<gene>
    <name evidence="2" type="ORF">PCASD_13831</name>
</gene>
<evidence type="ECO:0000256" key="1">
    <source>
        <dbReference type="SAM" id="MobiDB-lite"/>
    </source>
</evidence>
<dbReference type="Pfam" id="PF18758">
    <property type="entry name" value="KDZ"/>
    <property type="match status" value="1"/>
</dbReference>
<comment type="caution">
    <text evidence="2">The sequence shown here is derived from an EMBL/GenBank/DDBJ whole genome shotgun (WGS) entry which is preliminary data.</text>
</comment>
<feature type="compositionally biased region" description="Acidic residues" evidence="1">
    <location>
        <begin position="778"/>
        <end position="788"/>
    </location>
</feature>
<dbReference type="EMBL" id="PGCI01000228">
    <property type="protein sequence ID" value="PLW33107.1"/>
    <property type="molecule type" value="Genomic_DNA"/>
</dbReference>
<feature type="region of interest" description="Disordered" evidence="1">
    <location>
        <begin position="764"/>
        <end position="788"/>
    </location>
</feature>
<feature type="compositionally biased region" description="Basic and acidic residues" evidence="1">
    <location>
        <begin position="26"/>
        <end position="35"/>
    </location>
</feature>
<feature type="region of interest" description="Disordered" evidence="1">
    <location>
        <begin position="1"/>
        <end position="72"/>
    </location>
</feature>
<sequence length="788" mass="91339">MPRTYSVRNPFKHQTRSERKRQKATSKRDQTRNAESRIYLNMITRRRPQPAHNPPSADTELPSTSDDFHEPHLDDDEAYLAHDFNLTPYNAGKDTPEDLTVFEGWDSIPWTVQGETPQHIQPLDHRLTQEIGENHRQYVATSQNDKWNEIMPKLFAAYLCCKEKTANWTCTRESFSSFVHVFCNCQPTDRKSRQWIDCVDVVGREATGTQLLPSMLRSQSWNWHHQAAGKNHTPLITPNLFVQPGKLEDMQNYINQLEVVHKISQSKKGADKCANSHKAADDTRNETTWKGCDDTGLMGSCCRHDSVIYLMNIFESGENRALALSILKQILDNVDQTRPIGVLYDIGCSLRKFIKLRHIFPEHEGRLFFGTSVFHAFVHEWPCQLEYNPRYNNGWGLSDGESLEQLWSALSPQVSPLRYATRNNRLSALAHRSSWLRQKFLNALKKRDTAKHDLKKLFESENPHAEGNVKYSTQFLRAQWVKQAECESQRAEDNKLRMKKLAEFFRNEKVLKKAKKDVFGEHARLSSCVDDWDRVLTLFETHEAKQQELAKSIGRNYTELLSATADKEGKLALLWEAKSELFLQAVELQGERYPIMGSQTVGTKIQQQILKAIKRRKNPAVLLLDRVQEEVQLLTHDLDRAMSWAHELRMDLERALSQLDTWMASPNTLDLSNPQNQITMASIALPVPSKLQVLRYELQLQLKRHHQLIKIWMCNIDWLWERTRNQHTKSEHPWFECMADLREQHHEDALRSIDNALELLDFNSNPPDEVKGVRENANIDDEHDSDSG</sequence>
<feature type="compositionally biased region" description="Basic residues" evidence="1">
    <location>
        <begin position="10"/>
        <end position="25"/>
    </location>
</feature>
<dbReference type="AlphaFoldDB" id="A0A2N5U5T3"/>
<accession>A0A2N5U5T3</accession>
<evidence type="ECO:0000313" key="2">
    <source>
        <dbReference type="EMBL" id="PLW33107.1"/>
    </source>
</evidence>
<evidence type="ECO:0008006" key="4">
    <source>
        <dbReference type="Google" id="ProtNLM"/>
    </source>
</evidence>
<evidence type="ECO:0000313" key="3">
    <source>
        <dbReference type="Proteomes" id="UP000235392"/>
    </source>
</evidence>
<name>A0A2N5U5T3_9BASI</name>
<dbReference type="PANTHER" id="PTHR33096:SF1">
    <property type="entry name" value="CXC1-LIKE CYSTEINE CLUSTER ASSOCIATED WITH KDZ TRANSPOSASES DOMAIN-CONTAINING PROTEIN"/>
    <property type="match status" value="1"/>
</dbReference>
<organism evidence="2 3">
    <name type="scientific">Puccinia coronata f. sp. avenae</name>
    <dbReference type="NCBI Taxonomy" id="200324"/>
    <lineage>
        <taxon>Eukaryota</taxon>
        <taxon>Fungi</taxon>
        <taxon>Dikarya</taxon>
        <taxon>Basidiomycota</taxon>
        <taxon>Pucciniomycotina</taxon>
        <taxon>Pucciniomycetes</taxon>
        <taxon>Pucciniales</taxon>
        <taxon>Pucciniaceae</taxon>
        <taxon>Puccinia</taxon>
    </lineage>
</organism>
<reference evidence="2 3" key="1">
    <citation type="submission" date="2017-11" db="EMBL/GenBank/DDBJ databases">
        <title>De novo assembly and phasing of dikaryotic genomes from two isolates of Puccinia coronata f. sp. avenae, the causal agent of oat crown rust.</title>
        <authorList>
            <person name="Miller M.E."/>
            <person name="Zhang Y."/>
            <person name="Omidvar V."/>
            <person name="Sperschneider J."/>
            <person name="Schwessinger B."/>
            <person name="Raley C."/>
            <person name="Palmer J.M."/>
            <person name="Garnica D."/>
            <person name="Upadhyaya N."/>
            <person name="Rathjen J."/>
            <person name="Taylor J.M."/>
            <person name="Park R.F."/>
            <person name="Dodds P.N."/>
            <person name="Hirsch C.D."/>
            <person name="Kianian S.F."/>
            <person name="Figueroa M."/>
        </authorList>
    </citation>
    <scope>NUCLEOTIDE SEQUENCE [LARGE SCALE GENOMIC DNA]</scope>
    <source>
        <strain evidence="2">12SD80</strain>
    </source>
</reference>
<proteinExistence type="predicted"/>
<dbReference type="PANTHER" id="PTHR33096">
    <property type="entry name" value="CXC2 DOMAIN-CONTAINING PROTEIN"/>
    <property type="match status" value="1"/>
</dbReference>
<dbReference type="Proteomes" id="UP000235392">
    <property type="component" value="Unassembled WGS sequence"/>
</dbReference>